<evidence type="ECO:0000313" key="2">
    <source>
        <dbReference type="Proteomes" id="UP000294823"/>
    </source>
</evidence>
<proteinExistence type="predicted"/>
<gene>
    <name evidence="1" type="ORF">E0702_16445</name>
</gene>
<evidence type="ECO:0000313" key="1">
    <source>
        <dbReference type="EMBL" id="TDA89989.1"/>
    </source>
</evidence>
<feature type="non-terminal residue" evidence="1">
    <location>
        <position position="1"/>
    </location>
</feature>
<protein>
    <submittedName>
        <fullName evidence="1">LacI family transcriptional regulator</fullName>
    </submittedName>
</protein>
<dbReference type="EMBL" id="SLTR01000217">
    <property type="protein sequence ID" value="TDA89989.1"/>
    <property type="molecule type" value="Genomic_DNA"/>
</dbReference>
<dbReference type="Proteomes" id="UP000294823">
    <property type="component" value="Unassembled WGS sequence"/>
</dbReference>
<comment type="caution">
    <text evidence="1">The sequence shown here is derived from an EMBL/GenBank/DDBJ whole genome shotgun (WGS) entry which is preliminary data.</text>
</comment>
<keyword evidence="2" id="KW-1185">Reference proteome</keyword>
<name>A0ABY2D2M4_9GAMM</name>
<organism evidence="1 2">
    <name type="scientific">Halomonas marinisediminis</name>
    <dbReference type="NCBI Taxonomy" id="2546095"/>
    <lineage>
        <taxon>Bacteria</taxon>
        <taxon>Pseudomonadati</taxon>
        <taxon>Pseudomonadota</taxon>
        <taxon>Gammaproteobacteria</taxon>
        <taxon>Oceanospirillales</taxon>
        <taxon>Halomonadaceae</taxon>
        <taxon>Halomonas</taxon>
    </lineage>
</organism>
<reference evidence="1 2" key="1">
    <citation type="submission" date="2019-03" db="EMBL/GenBank/DDBJ databases">
        <title>Halomonas marinisediminis sp. nov., a moderately halophilic bacterium isolated from the Bohai Gulf.</title>
        <authorList>
            <person name="Ji X."/>
        </authorList>
    </citation>
    <scope>NUCLEOTIDE SEQUENCE [LARGE SCALE GENOMIC DNA]</scope>
    <source>
        <strain evidence="1 2">204</strain>
    </source>
</reference>
<sequence>IAIRAVRTLFRILEDDGHLPAREETLFEGRLIMRDSA</sequence>
<accession>A0ABY2D2M4</accession>